<accession>A0A1D9PAA6</accession>
<dbReference type="RefSeq" id="WP_071184750.1">
    <property type="nucleotide sequence ID" value="NZ_CP017774.1"/>
</dbReference>
<dbReference type="Proteomes" id="UP000178198">
    <property type="component" value="Chromosome"/>
</dbReference>
<dbReference type="PRINTS" id="PR00146">
    <property type="entry name" value="DHPICSNTHASE"/>
</dbReference>
<evidence type="ECO:0000256" key="1">
    <source>
        <dbReference type="ARBA" id="ARBA00023239"/>
    </source>
</evidence>
<dbReference type="AlphaFoldDB" id="A0A1D9PAA6"/>
<organism evidence="5 6">
    <name type="scientific">Flavobacterium commune</name>
    <dbReference type="NCBI Taxonomy" id="1306519"/>
    <lineage>
        <taxon>Bacteria</taxon>
        <taxon>Pseudomonadati</taxon>
        <taxon>Bacteroidota</taxon>
        <taxon>Flavobacteriia</taxon>
        <taxon>Flavobacteriales</taxon>
        <taxon>Flavobacteriaceae</taxon>
        <taxon>Flavobacterium</taxon>
    </lineage>
</organism>
<dbReference type="PANTHER" id="PTHR42849:SF1">
    <property type="entry name" value="N-ACETYLNEURAMINATE LYASE"/>
    <property type="match status" value="1"/>
</dbReference>
<keyword evidence="6" id="KW-1185">Reference proteome</keyword>
<proteinExistence type="inferred from homology"/>
<evidence type="ECO:0000313" key="5">
    <source>
        <dbReference type="EMBL" id="AOZ99501.1"/>
    </source>
</evidence>
<sequence>MKNSKKYNGVVVPMVTPFNSDMNIDLDAVTVLVNHLIDGGCHPFVLGTTGESSSISFESKVALVKKTVEVAKGKATVYAGISGNCFQESLDQAKVYTDLGVDVLVTHVPYYYPLNQNHILNYFNQLASAVALPLIVYNMPMTTNMSIDLETAEELSKHPNIVGYKESERGEERMAKAIGLWKDRADFSYLLGWAAKSYEAMLLGADGLVPSTGNLTPQLYSTIYESVLSGNNESAQKAQEKSDAISKVYQENQILVNAIPILKFLLAKYNLCTKAVLLPMIALNEADEKIATEKIKNYGTDLKSLNSVE</sequence>
<dbReference type="STRING" id="1306519.BIW12_08630"/>
<feature type="active site" description="Schiff-base intermediate with substrate" evidence="3">
    <location>
        <position position="165"/>
    </location>
</feature>
<dbReference type="SMART" id="SM01130">
    <property type="entry name" value="DHDPS"/>
    <property type="match status" value="1"/>
</dbReference>
<gene>
    <name evidence="5" type="ORF">BIW12_08630</name>
</gene>
<keyword evidence="1 2" id="KW-0456">Lyase</keyword>
<evidence type="ECO:0008006" key="7">
    <source>
        <dbReference type="Google" id="ProtNLM"/>
    </source>
</evidence>
<dbReference type="GO" id="GO:0008747">
    <property type="term" value="F:N-acetylneuraminate lyase activity"/>
    <property type="evidence" value="ECO:0007669"/>
    <property type="project" value="TreeGrafter"/>
</dbReference>
<dbReference type="SUPFAM" id="SSF51569">
    <property type="entry name" value="Aldolase"/>
    <property type="match status" value="1"/>
</dbReference>
<evidence type="ECO:0000256" key="2">
    <source>
        <dbReference type="PIRNR" id="PIRNR001365"/>
    </source>
</evidence>
<evidence type="ECO:0000256" key="3">
    <source>
        <dbReference type="PIRSR" id="PIRSR001365-1"/>
    </source>
</evidence>
<dbReference type="PANTHER" id="PTHR42849">
    <property type="entry name" value="N-ACETYLNEURAMINATE LYASE"/>
    <property type="match status" value="1"/>
</dbReference>
<dbReference type="CDD" id="cd00408">
    <property type="entry name" value="DHDPS-like"/>
    <property type="match status" value="1"/>
</dbReference>
<dbReference type="KEGG" id="fcm:BIW12_08630"/>
<comment type="similarity">
    <text evidence="2">Belongs to the DapA family.</text>
</comment>
<dbReference type="GO" id="GO:0019262">
    <property type="term" value="P:N-acetylneuraminate catabolic process"/>
    <property type="evidence" value="ECO:0007669"/>
    <property type="project" value="TreeGrafter"/>
</dbReference>
<evidence type="ECO:0000256" key="4">
    <source>
        <dbReference type="PIRSR" id="PIRSR001365-2"/>
    </source>
</evidence>
<dbReference type="InterPro" id="IPR013785">
    <property type="entry name" value="Aldolase_TIM"/>
</dbReference>
<feature type="binding site" evidence="4">
    <location>
        <position position="49"/>
    </location>
    <ligand>
        <name>pyruvate</name>
        <dbReference type="ChEBI" id="CHEBI:15361"/>
    </ligand>
</feature>
<name>A0A1D9PAA6_9FLAO</name>
<dbReference type="GO" id="GO:0005829">
    <property type="term" value="C:cytosol"/>
    <property type="evidence" value="ECO:0007669"/>
    <property type="project" value="TreeGrafter"/>
</dbReference>
<protein>
    <recommendedName>
        <fullName evidence="7">Dihydrodipicolinate synthase family protein</fullName>
    </recommendedName>
</protein>
<dbReference type="Pfam" id="PF00701">
    <property type="entry name" value="DHDPS"/>
    <property type="match status" value="1"/>
</dbReference>
<dbReference type="PIRSF" id="PIRSF001365">
    <property type="entry name" value="DHDPS"/>
    <property type="match status" value="1"/>
</dbReference>
<reference evidence="5 6" key="1">
    <citation type="submission" date="2016-10" db="EMBL/GenBank/DDBJ databases">
        <title>Complete Genome Sequence of Flavobacterium sp. PK15.</title>
        <authorList>
            <person name="Ekwe A."/>
            <person name="Kim S.B."/>
        </authorList>
    </citation>
    <scope>NUCLEOTIDE SEQUENCE [LARGE SCALE GENOMIC DNA]</scope>
    <source>
        <strain evidence="5 6">PK15</strain>
    </source>
</reference>
<dbReference type="Gene3D" id="3.20.20.70">
    <property type="entry name" value="Aldolase class I"/>
    <property type="match status" value="1"/>
</dbReference>
<feature type="active site" description="Proton donor/acceptor" evidence="3">
    <location>
        <position position="137"/>
    </location>
</feature>
<evidence type="ECO:0000313" key="6">
    <source>
        <dbReference type="Proteomes" id="UP000178198"/>
    </source>
</evidence>
<feature type="binding site" evidence="4">
    <location>
        <position position="209"/>
    </location>
    <ligand>
        <name>pyruvate</name>
        <dbReference type="ChEBI" id="CHEBI:15361"/>
    </ligand>
</feature>
<dbReference type="InterPro" id="IPR002220">
    <property type="entry name" value="DapA-like"/>
</dbReference>
<dbReference type="EMBL" id="CP017774">
    <property type="protein sequence ID" value="AOZ99501.1"/>
    <property type="molecule type" value="Genomic_DNA"/>
</dbReference>